<dbReference type="CDD" id="cd06170">
    <property type="entry name" value="LuxR_C_like"/>
    <property type="match status" value="1"/>
</dbReference>
<protein>
    <submittedName>
        <fullName evidence="5">Helix-turn-helix transcriptional regulator</fullName>
    </submittedName>
</protein>
<dbReference type="InterPro" id="IPR027417">
    <property type="entry name" value="P-loop_NTPase"/>
</dbReference>
<dbReference type="AlphaFoldDB" id="A0A4Q4ZHB6"/>
<dbReference type="EMBL" id="SDKM01000006">
    <property type="protein sequence ID" value="RYP87563.1"/>
    <property type="molecule type" value="Genomic_DNA"/>
</dbReference>
<keyword evidence="1" id="KW-0547">Nucleotide-binding</keyword>
<name>A0A4Q4ZHB6_9ACTN</name>
<comment type="caution">
    <text evidence="5">The sequence shown here is derived from an EMBL/GenBank/DDBJ whole genome shotgun (WGS) entry which is preliminary data.</text>
</comment>
<keyword evidence="2" id="KW-0067">ATP-binding</keyword>
<dbReference type="OrthoDB" id="483at2"/>
<dbReference type="PRINTS" id="PR00038">
    <property type="entry name" value="HTHLUXR"/>
</dbReference>
<dbReference type="GO" id="GO:0005737">
    <property type="term" value="C:cytoplasm"/>
    <property type="evidence" value="ECO:0007669"/>
    <property type="project" value="TreeGrafter"/>
</dbReference>
<dbReference type="PROSITE" id="PS50043">
    <property type="entry name" value="HTH_LUXR_2"/>
    <property type="match status" value="1"/>
</dbReference>
<reference evidence="5 6" key="1">
    <citation type="submission" date="2019-01" db="EMBL/GenBank/DDBJ databases">
        <title>Nocardioides guangzhouensis sp. nov., an actinobacterium isolated from soil.</title>
        <authorList>
            <person name="Fu Y."/>
            <person name="Cai Y."/>
            <person name="Lin Z."/>
            <person name="Chen P."/>
        </authorList>
    </citation>
    <scope>NUCLEOTIDE SEQUENCE [LARGE SCALE GENOMIC DNA]</scope>
    <source>
        <strain evidence="5 6">130</strain>
    </source>
</reference>
<evidence type="ECO:0000256" key="2">
    <source>
        <dbReference type="ARBA" id="ARBA00022840"/>
    </source>
</evidence>
<evidence type="ECO:0000259" key="4">
    <source>
        <dbReference type="PROSITE" id="PS50043"/>
    </source>
</evidence>
<organism evidence="5 6">
    <name type="scientific">Nocardioides guangzhouensis</name>
    <dbReference type="NCBI Taxonomy" id="2497878"/>
    <lineage>
        <taxon>Bacteria</taxon>
        <taxon>Bacillati</taxon>
        <taxon>Actinomycetota</taxon>
        <taxon>Actinomycetes</taxon>
        <taxon>Propionibacteriales</taxon>
        <taxon>Nocardioidaceae</taxon>
        <taxon>Nocardioides</taxon>
    </lineage>
</organism>
<evidence type="ECO:0000256" key="1">
    <source>
        <dbReference type="ARBA" id="ARBA00022741"/>
    </source>
</evidence>
<feature type="region of interest" description="Disordered" evidence="3">
    <location>
        <begin position="868"/>
        <end position="888"/>
    </location>
</feature>
<gene>
    <name evidence="5" type="ORF">EKO23_05885</name>
</gene>
<dbReference type="Gene3D" id="3.40.50.300">
    <property type="entry name" value="P-loop containing nucleotide triphosphate hydrolases"/>
    <property type="match status" value="1"/>
</dbReference>
<dbReference type="PANTHER" id="PTHR16305">
    <property type="entry name" value="TESTICULAR SOLUBLE ADENYLYL CYCLASE"/>
    <property type="match status" value="1"/>
</dbReference>
<feature type="domain" description="HTH luxR-type" evidence="4">
    <location>
        <begin position="880"/>
        <end position="945"/>
    </location>
</feature>
<dbReference type="SMART" id="SM00421">
    <property type="entry name" value="HTH_LUXR"/>
    <property type="match status" value="1"/>
</dbReference>
<sequence length="952" mass="97560">MSASGPPSDDATPVERGTGVGAVASGESPNPGPLLVGREAELHELRTLLADAAAGRCRALLVEGEPGVGKTTLLGAARSLADGFTVLTARGVEAEAGLAHAGLLELLRPVRDLVAEVPDTQAAALGSALGWSPGPAAADGFLVAAATLSLLAARAERGPVLVLVDDLQWVDRESAAAILFAARRLGPDPVAFLLAGRSGTLTQETPEGVPVLSLGGLAAPEATALLPAGTAHPVLEALVAGTGGNPLALLEAGRRLDDAQRIGAAPLPDPLPPGERLNRLYRATLGDLSPAARRAVLLLALSGTGDADLAAVATVLVASGVDPAAAWDEARGYGVLVRDGARHGFRHPLIRSTVLEDAGTAELVSAHAALAAALPAGHPARVWHRASAATGTEPAVAEDLALHAAADRVRLGHAAASLALERASALTPDPDLAARRLAEAAHDAFLAGDVARVRALVDRVLADGAPDDVRGEALLTLGTLEQYAGSVPRSVEHLTLASSLLTGPPLVRALAEQAMARFRLNDVAGFATCADQIDAVADPDDPEQRLLAAFCGGVALMLAGDLTAGPPRLAEVRRLADLPKLRADPRALLLTALAAGFTGEVGDAMTVGAPRVEEVRRRGTVGLLVPLLAIRAAGRAWLGDHAGAFADAGEAAELAHHLGYAADASVAVEMTAWQQAARGLHDDARASLDRARALTDRAGTTGAAAHQALTAAFCALCRDDLPGVVTVLEARLAVDGGVGAVGEPLGVAPLLVEAYVGLGRLDDARALAARFAEVTPPAAPPLSVALVHRCHLLTAADDATARASFDAAVEAHSIAWDPFEAARTRLLFGGGLRRAGERVAAREHLAAARDVFASMDLTHSSTRADQELAATGATARRRTGAGEDAPLTSQETRVALLAAQGRSNKEIAASLFLSPRTVERHLGNVFRKRGFRTRTELAATFVREAGPPVGRS</sequence>
<feature type="region of interest" description="Disordered" evidence="3">
    <location>
        <begin position="1"/>
        <end position="35"/>
    </location>
</feature>
<dbReference type="Pfam" id="PF13191">
    <property type="entry name" value="AAA_16"/>
    <property type="match status" value="1"/>
</dbReference>
<dbReference type="InterPro" id="IPR036388">
    <property type="entry name" value="WH-like_DNA-bd_sf"/>
</dbReference>
<accession>A0A4Q4ZHB6</accession>
<dbReference type="SUPFAM" id="SSF52540">
    <property type="entry name" value="P-loop containing nucleoside triphosphate hydrolases"/>
    <property type="match status" value="1"/>
</dbReference>
<evidence type="ECO:0000256" key="3">
    <source>
        <dbReference type="SAM" id="MobiDB-lite"/>
    </source>
</evidence>
<dbReference type="InterPro" id="IPR000792">
    <property type="entry name" value="Tscrpt_reg_LuxR_C"/>
</dbReference>
<evidence type="ECO:0000313" key="5">
    <source>
        <dbReference type="EMBL" id="RYP87563.1"/>
    </source>
</evidence>
<dbReference type="GO" id="GO:0004016">
    <property type="term" value="F:adenylate cyclase activity"/>
    <property type="evidence" value="ECO:0007669"/>
    <property type="project" value="TreeGrafter"/>
</dbReference>
<dbReference type="InterPro" id="IPR041664">
    <property type="entry name" value="AAA_16"/>
</dbReference>
<dbReference type="GO" id="GO:0005524">
    <property type="term" value="F:ATP binding"/>
    <property type="evidence" value="ECO:0007669"/>
    <property type="project" value="UniProtKB-KW"/>
</dbReference>
<dbReference type="GO" id="GO:0003677">
    <property type="term" value="F:DNA binding"/>
    <property type="evidence" value="ECO:0007669"/>
    <property type="project" value="InterPro"/>
</dbReference>
<dbReference type="Gene3D" id="1.10.10.10">
    <property type="entry name" value="Winged helix-like DNA-binding domain superfamily/Winged helix DNA-binding domain"/>
    <property type="match status" value="1"/>
</dbReference>
<evidence type="ECO:0000313" key="6">
    <source>
        <dbReference type="Proteomes" id="UP000295198"/>
    </source>
</evidence>
<dbReference type="PANTHER" id="PTHR16305:SF35">
    <property type="entry name" value="TRANSCRIPTIONAL ACTIVATOR DOMAIN"/>
    <property type="match status" value="1"/>
</dbReference>
<dbReference type="GO" id="GO:0006355">
    <property type="term" value="P:regulation of DNA-templated transcription"/>
    <property type="evidence" value="ECO:0007669"/>
    <property type="project" value="InterPro"/>
</dbReference>
<dbReference type="Pfam" id="PF00196">
    <property type="entry name" value="GerE"/>
    <property type="match status" value="1"/>
</dbReference>
<proteinExistence type="predicted"/>
<dbReference type="PROSITE" id="PS00622">
    <property type="entry name" value="HTH_LUXR_1"/>
    <property type="match status" value="1"/>
</dbReference>
<dbReference type="SUPFAM" id="SSF46894">
    <property type="entry name" value="C-terminal effector domain of the bipartite response regulators"/>
    <property type="match status" value="1"/>
</dbReference>
<dbReference type="Proteomes" id="UP000295198">
    <property type="component" value="Unassembled WGS sequence"/>
</dbReference>
<keyword evidence="6" id="KW-1185">Reference proteome</keyword>
<dbReference type="InterPro" id="IPR016032">
    <property type="entry name" value="Sig_transdc_resp-reg_C-effctor"/>
</dbReference>